<keyword evidence="1" id="KW-0472">Membrane</keyword>
<protein>
    <submittedName>
        <fullName evidence="2">Uncharacterized protein</fullName>
    </submittedName>
</protein>
<evidence type="ECO:0000313" key="2">
    <source>
        <dbReference type="EMBL" id="AOY82410.1"/>
    </source>
</evidence>
<keyword evidence="1" id="KW-0812">Transmembrane</keyword>
<name>A0A1D9G4S3_MOOP1</name>
<dbReference type="AlphaFoldDB" id="A0A1D9G4S3"/>
<keyword evidence="1" id="KW-1133">Transmembrane helix</keyword>
<evidence type="ECO:0000313" key="3">
    <source>
        <dbReference type="Proteomes" id="UP000176944"/>
    </source>
</evidence>
<proteinExistence type="predicted"/>
<dbReference type="Proteomes" id="UP000176944">
    <property type="component" value="Chromosome"/>
</dbReference>
<sequence>MFDFNILCDFSRNHCVAICAILVPANLLLTLQSIIFTVIGYPQVQVRKAALLACIPALAVIFHVCSWLMIGVVMAPTYILFTLGGICLSINVWAINHSTRMAYHSSSQFGEVQNPGF</sequence>
<reference evidence="3" key="1">
    <citation type="submission" date="2016-10" db="EMBL/GenBank/DDBJ databases">
        <title>Comparative genomics uncovers the prolific and rare metabolic potential of the cyanobacterial genus Moorea.</title>
        <authorList>
            <person name="Leao T."/>
            <person name="Castelao G."/>
            <person name="Korobeynikov A."/>
            <person name="Monroe E.A."/>
            <person name="Podell S."/>
            <person name="Glukhov E."/>
            <person name="Allen E."/>
            <person name="Gerwick W.H."/>
            <person name="Gerwick L."/>
        </authorList>
    </citation>
    <scope>NUCLEOTIDE SEQUENCE [LARGE SCALE GENOMIC DNA]</scope>
    <source>
        <strain evidence="3">JHB</strain>
    </source>
</reference>
<feature type="transmembrane region" description="Helical" evidence="1">
    <location>
        <begin position="76"/>
        <end position="95"/>
    </location>
</feature>
<organism evidence="2 3">
    <name type="scientific">Moorena producens (strain JHB)</name>
    <dbReference type="NCBI Taxonomy" id="1454205"/>
    <lineage>
        <taxon>Bacteria</taxon>
        <taxon>Bacillati</taxon>
        <taxon>Cyanobacteriota</taxon>
        <taxon>Cyanophyceae</taxon>
        <taxon>Coleofasciculales</taxon>
        <taxon>Coleofasciculaceae</taxon>
        <taxon>Moorena</taxon>
    </lineage>
</organism>
<dbReference type="EMBL" id="CP017708">
    <property type="protein sequence ID" value="AOY82410.1"/>
    <property type="molecule type" value="Genomic_DNA"/>
</dbReference>
<evidence type="ECO:0000256" key="1">
    <source>
        <dbReference type="SAM" id="Phobius"/>
    </source>
</evidence>
<feature type="transmembrane region" description="Helical" evidence="1">
    <location>
        <begin position="49"/>
        <end position="70"/>
    </location>
</feature>
<gene>
    <name evidence="2" type="ORF">BJP36_23370</name>
</gene>
<feature type="transmembrane region" description="Helical" evidence="1">
    <location>
        <begin position="20"/>
        <end position="42"/>
    </location>
</feature>
<accession>A0A1D9G4S3</accession>